<sequence>GDHLPWFQPGCVCNVSLAVSNLLEASVTPFWKQAPPPQTDESLKDYCPCSITRGIRRLWLGYTSLPPPISKYYGDE</sequence>
<dbReference type="EMBL" id="ML977564">
    <property type="protein sequence ID" value="KAF2005348.1"/>
    <property type="molecule type" value="Genomic_DNA"/>
</dbReference>
<accession>A0A6A5WW38</accession>
<feature type="non-terminal residue" evidence="1">
    <location>
        <position position="76"/>
    </location>
</feature>
<dbReference type="AlphaFoldDB" id="A0A6A5WW38"/>
<proteinExistence type="predicted"/>
<feature type="non-terminal residue" evidence="1">
    <location>
        <position position="1"/>
    </location>
</feature>
<gene>
    <name evidence="1" type="ORF">P154DRAFT_412953</name>
</gene>
<dbReference type="Proteomes" id="UP000799779">
    <property type="component" value="Unassembled WGS sequence"/>
</dbReference>
<reference evidence="1" key="1">
    <citation type="journal article" date="2020" name="Stud. Mycol.">
        <title>101 Dothideomycetes genomes: a test case for predicting lifestyles and emergence of pathogens.</title>
        <authorList>
            <person name="Haridas S."/>
            <person name="Albert R."/>
            <person name="Binder M."/>
            <person name="Bloem J."/>
            <person name="Labutti K."/>
            <person name="Salamov A."/>
            <person name="Andreopoulos B."/>
            <person name="Baker S."/>
            <person name="Barry K."/>
            <person name="Bills G."/>
            <person name="Bluhm B."/>
            <person name="Cannon C."/>
            <person name="Castanera R."/>
            <person name="Culley D."/>
            <person name="Daum C."/>
            <person name="Ezra D."/>
            <person name="Gonzalez J."/>
            <person name="Henrissat B."/>
            <person name="Kuo A."/>
            <person name="Liang C."/>
            <person name="Lipzen A."/>
            <person name="Lutzoni F."/>
            <person name="Magnuson J."/>
            <person name="Mondo S."/>
            <person name="Nolan M."/>
            <person name="Ohm R."/>
            <person name="Pangilinan J."/>
            <person name="Park H.-J."/>
            <person name="Ramirez L."/>
            <person name="Alfaro M."/>
            <person name="Sun H."/>
            <person name="Tritt A."/>
            <person name="Yoshinaga Y."/>
            <person name="Zwiers L.-H."/>
            <person name="Turgeon B."/>
            <person name="Goodwin S."/>
            <person name="Spatafora J."/>
            <person name="Crous P."/>
            <person name="Grigoriev I."/>
        </authorList>
    </citation>
    <scope>NUCLEOTIDE SEQUENCE</scope>
    <source>
        <strain evidence="1">CBS 123094</strain>
    </source>
</reference>
<name>A0A6A5WW38_9PLEO</name>
<dbReference type="OrthoDB" id="3782720at2759"/>
<keyword evidence="2" id="KW-1185">Reference proteome</keyword>
<evidence type="ECO:0000313" key="1">
    <source>
        <dbReference type="EMBL" id="KAF2005348.1"/>
    </source>
</evidence>
<organism evidence="1 2">
    <name type="scientific">Amniculicola lignicola CBS 123094</name>
    <dbReference type="NCBI Taxonomy" id="1392246"/>
    <lineage>
        <taxon>Eukaryota</taxon>
        <taxon>Fungi</taxon>
        <taxon>Dikarya</taxon>
        <taxon>Ascomycota</taxon>
        <taxon>Pezizomycotina</taxon>
        <taxon>Dothideomycetes</taxon>
        <taxon>Pleosporomycetidae</taxon>
        <taxon>Pleosporales</taxon>
        <taxon>Amniculicolaceae</taxon>
        <taxon>Amniculicola</taxon>
    </lineage>
</organism>
<protein>
    <submittedName>
        <fullName evidence="1">Uncharacterized protein</fullName>
    </submittedName>
</protein>
<evidence type="ECO:0000313" key="2">
    <source>
        <dbReference type="Proteomes" id="UP000799779"/>
    </source>
</evidence>